<organism evidence="1 2">
    <name type="scientific">Trifolium medium</name>
    <dbReference type="NCBI Taxonomy" id="97028"/>
    <lineage>
        <taxon>Eukaryota</taxon>
        <taxon>Viridiplantae</taxon>
        <taxon>Streptophyta</taxon>
        <taxon>Embryophyta</taxon>
        <taxon>Tracheophyta</taxon>
        <taxon>Spermatophyta</taxon>
        <taxon>Magnoliopsida</taxon>
        <taxon>eudicotyledons</taxon>
        <taxon>Gunneridae</taxon>
        <taxon>Pentapetalae</taxon>
        <taxon>rosids</taxon>
        <taxon>fabids</taxon>
        <taxon>Fabales</taxon>
        <taxon>Fabaceae</taxon>
        <taxon>Papilionoideae</taxon>
        <taxon>50 kb inversion clade</taxon>
        <taxon>NPAAA clade</taxon>
        <taxon>Hologalegina</taxon>
        <taxon>IRL clade</taxon>
        <taxon>Trifolieae</taxon>
        <taxon>Trifolium</taxon>
    </lineage>
</organism>
<protein>
    <submittedName>
        <fullName evidence="1">Uncharacterized protein</fullName>
    </submittedName>
</protein>
<dbReference type="EMBL" id="LXQA011258939">
    <property type="protein sequence ID" value="MCI90959.1"/>
    <property type="molecule type" value="Genomic_DNA"/>
</dbReference>
<dbReference type="Proteomes" id="UP000265520">
    <property type="component" value="Unassembled WGS sequence"/>
</dbReference>
<evidence type="ECO:0000313" key="1">
    <source>
        <dbReference type="EMBL" id="MCI90959.1"/>
    </source>
</evidence>
<name>A0A392VU32_9FABA</name>
<evidence type="ECO:0000313" key="2">
    <source>
        <dbReference type="Proteomes" id="UP000265520"/>
    </source>
</evidence>
<keyword evidence="2" id="KW-1185">Reference proteome</keyword>
<accession>A0A392VU32</accession>
<feature type="non-terminal residue" evidence="1">
    <location>
        <position position="55"/>
    </location>
</feature>
<sequence>MIVVVGKTQSCCDDVAVSDRLCRRLPVSILSDVSVSPRSSRLHHPCPTPSVAPCL</sequence>
<reference evidence="1 2" key="1">
    <citation type="journal article" date="2018" name="Front. Plant Sci.">
        <title>Red Clover (Trifolium pratense) and Zigzag Clover (T. medium) - A Picture of Genomic Similarities and Differences.</title>
        <authorList>
            <person name="Dluhosova J."/>
            <person name="Istvanek J."/>
            <person name="Nedelnik J."/>
            <person name="Repkova J."/>
        </authorList>
    </citation>
    <scope>NUCLEOTIDE SEQUENCE [LARGE SCALE GENOMIC DNA]</scope>
    <source>
        <strain evidence="2">cv. 10/8</strain>
        <tissue evidence="1">Leaf</tissue>
    </source>
</reference>
<proteinExistence type="predicted"/>
<comment type="caution">
    <text evidence="1">The sequence shown here is derived from an EMBL/GenBank/DDBJ whole genome shotgun (WGS) entry which is preliminary data.</text>
</comment>
<dbReference type="AlphaFoldDB" id="A0A392VU32"/>